<evidence type="ECO:0000313" key="3">
    <source>
        <dbReference type="Proteomes" id="UP001623660"/>
    </source>
</evidence>
<proteinExistence type="predicted"/>
<keyword evidence="3" id="KW-1185">Reference proteome</keyword>
<dbReference type="SUPFAM" id="SSF46955">
    <property type="entry name" value="Putative DNA-binding domain"/>
    <property type="match status" value="1"/>
</dbReference>
<dbReference type="EMBL" id="JBJHZX010000054">
    <property type="protein sequence ID" value="MFL0198292.1"/>
    <property type="molecule type" value="Genomic_DNA"/>
</dbReference>
<dbReference type="Gene3D" id="1.10.1660.10">
    <property type="match status" value="1"/>
</dbReference>
<evidence type="ECO:0000313" key="2">
    <source>
        <dbReference type="EMBL" id="MFL0198292.1"/>
    </source>
</evidence>
<accession>A0ABW8SQC9</accession>
<sequence>MENNMIILSDSKPNNYKTKDVAEMLNTSTQTIRNYCATFKSVLDTSHKNGQHRNFIMEDIDKLKLIRYLLKEKQMTANQVIKYFENPESNNYDISDVSFKLLVQALSDEMLPKIENIIAKNLQFQTDDIKGTVTSNSTDINSNIIELLSDEEELRTTINQIRDEQTQYISRVEKRKAEKRKRLQKFQFWRLLVPGQHKTQEGAK</sequence>
<dbReference type="Proteomes" id="UP001623660">
    <property type="component" value="Unassembled WGS sequence"/>
</dbReference>
<dbReference type="RefSeq" id="WP_406794402.1">
    <property type="nucleotide sequence ID" value="NZ_JBJHZX010000054.1"/>
</dbReference>
<gene>
    <name evidence="2" type="ORF">ACJDU8_22405</name>
</gene>
<feature type="domain" description="HTH merR-type" evidence="1">
    <location>
        <begin position="16"/>
        <end position="85"/>
    </location>
</feature>
<comment type="caution">
    <text evidence="2">The sequence shown here is derived from an EMBL/GenBank/DDBJ whole genome shotgun (WGS) entry which is preliminary data.</text>
</comment>
<dbReference type="InterPro" id="IPR000551">
    <property type="entry name" value="MerR-type_HTH_dom"/>
</dbReference>
<name>A0ABW8SQC9_9CLOT</name>
<protein>
    <submittedName>
        <fullName evidence="2">MerR family transcriptional regulator</fullName>
    </submittedName>
</protein>
<dbReference type="Pfam" id="PF13411">
    <property type="entry name" value="MerR_1"/>
    <property type="match status" value="1"/>
</dbReference>
<dbReference type="InterPro" id="IPR009061">
    <property type="entry name" value="DNA-bd_dom_put_sf"/>
</dbReference>
<evidence type="ECO:0000259" key="1">
    <source>
        <dbReference type="Pfam" id="PF13411"/>
    </source>
</evidence>
<organism evidence="2 3">
    <name type="scientific">Candidatus Clostridium eludens</name>
    <dbReference type="NCBI Taxonomy" id="3381663"/>
    <lineage>
        <taxon>Bacteria</taxon>
        <taxon>Bacillati</taxon>
        <taxon>Bacillota</taxon>
        <taxon>Clostridia</taxon>
        <taxon>Eubacteriales</taxon>
        <taxon>Clostridiaceae</taxon>
        <taxon>Clostridium</taxon>
    </lineage>
</organism>
<reference evidence="2 3" key="1">
    <citation type="submission" date="2024-11" db="EMBL/GenBank/DDBJ databases">
        <authorList>
            <person name="Heng Y.C."/>
            <person name="Lim A.C.H."/>
            <person name="Lee J.K.Y."/>
            <person name="Kittelmann S."/>
        </authorList>
    </citation>
    <scope>NUCLEOTIDE SEQUENCE [LARGE SCALE GENOMIC DNA]</scope>
    <source>
        <strain evidence="2 3">WILCCON 0269</strain>
    </source>
</reference>